<dbReference type="RefSeq" id="WP_173300011.1">
    <property type="nucleotide sequence ID" value="NZ_JABRWQ010000001.1"/>
</dbReference>
<organism evidence="1 2">
    <name type="scientific">Winogradskyella litoriviva</name>
    <dbReference type="NCBI Taxonomy" id="1220182"/>
    <lineage>
        <taxon>Bacteria</taxon>
        <taxon>Pseudomonadati</taxon>
        <taxon>Bacteroidota</taxon>
        <taxon>Flavobacteriia</taxon>
        <taxon>Flavobacteriales</taxon>
        <taxon>Flavobacteriaceae</taxon>
        <taxon>Winogradskyella</taxon>
    </lineage>
</organism>
<gene>
    <name evidence="1" type="ORF">HNV10_03905</name>
</gene>
<name>A0ABX2E315_9FLAO</name>
<accession>A0ABX2E315</accession>
<sequence length="54" mass="6502">MEKIDEKNRKNFYSLGKSKRFYVLDFEVIEKDLYILKNPANGGDAYHLEKYELK</sequence>
<reference evidence="1 2" key="1">
    <citation type="journal article" date="2015" name="Int. J. Syst. Evol. Microbiol.">
        <title>Winogradskyella litoriviva sp. nov., isolated from coastal seawater.</title>
        <authorList>
            <person name="Nedashkovskaya O.I."/>
            <person name="Kukhlevskiy A.D."/>
            <person name="Zhukova N.V."/>
            <person name="Kim S.J."/>
            <person name="Rhee S.K."/>
            <person name="Mikhailov V.V."/>
        </authorList>
    </citation>
    <scope>NUCLEOTIDE SEQUENCE [LARGE SCALE GENOMIC DNA]</scope>
    <source>
        <strain evidence="1 2">KMM6491</strain>
    </source>
</reference>
<keyword evidence="2" id="KW-1185">Reference proteome</keyword>
<evidence type="ECO:0000313" key="2">
    <source>
        <dbReference type="Proteomes" id="UP000805085"/>
    </source>
</evidence>
<comment type="caution">
    <text evidence="1">The sequence shown here is derived from an EMBL/GenBank/DDBJ whole genome shotgun (WGS) entry which is preliminary data.</text>
</comment>
<protein>
    <submittedName>
        <fullName evidence="1">Uncharacterized protein</fullName>
    </submittedName>
</protein>
<evidence type="ECO:0000313" key="1">
    <source>
        <dbReference type="EMBL" id="NRD22371.1"/>
    </source>
</evidence>
<dbReference type="Proteomes" id="UP000805085">
    <property type="component" value="Unassembled WGS sequence"/>
</dbReference>
<dbReference type="EMBL" id="JABRWQ010000001">
    <property type="protein sequence ID" value="NRD22371.1"/>
    <property type="molecule type" value="Genomic_DNA"/>
</dbReference>
<proteinExistence type="predicted"/>